<comment type="caution">
    <text evidence="2">The sequence shown here is derived from an EMBL/GenBank/DDBJ whole genome shotgun (WGS) entry which is preliminary data.</text>
</comment>
<feature type="region of interest" description="Disordered" evidence="1">
    <location>
        <begin position="816"/>
        <end position="836"/>
    </location>
</feature>
<dbReference type="InterPro" id="IPR008023">
    <property type="entry name" value="DUF748"/>
</dbReference>
<dbReference type="InterPro" id="IPR036737">
    <property type="entry name" value="OmpA-like_sf"/>
</dbReference>
<dbReference type="Pfam" id="PF05359">
    <property type="entry name" value="DUF748"/>
    <property type="match status" value="2"/>
</dbReference>
<dbReference type="Proteomes" id="UP000480275">
    <property type="component" value="Unassembled WGS sequence"/>
</dbReference>
<proteinExistence type="predicted"/>
<accession>A0A6L5JSA1</accession>
<feature type="region of interest" description="Disordered" evidence="1">
    <location>
        <begin position="365"/>
        <end position="426"/>
    </location>
</feature>
<gene>
    <name evidence="2" type="ORF">GHK24_00825</name>
</gene>
<organism evidence="2 3">
    <name type="scientific">Rhodocyclus tenuis</name>
    <name type="common">Rhodospirillum tenue</name>
    <dbReference type="NCBI Taxonomy" id="1066"/>
    <lineage>
        <taxon>Bacteria</taxon>
        <taxon>Pseudomonadati</taxon>
        <taxon>Pseudomonadota</taxon>
        <taxon>Betaproteobacteria</taxon>
        <taxon>Rhodocyclales</taxon>
        <taxon>Rhodocyclaceae</taxon>
        <taxon>Rhodocyclus</taxon>
    </lineage>
</organism>
<dbReference type="InterPro" id="IPR052894">
    <property type="entry name" value="AsmA-related"/>
</dbReference>
<evidence type="ECO:0000256" key="1">
    <source>
        <dbReference type="SAM" id="MobiDB-lite"/>
    </source>
</evidence>
<evidence type="ECO:0000313" key="2">
    <source>
        <dbReference type="EMBL" id="MQY50327.1"/>
    </source>
</evidence>
<dbReference type="OrthoDB" id="9757969at2"/>
<dbReference type="EMBL" id="WIXJ01000001">
    <property type="protein sequence ID" value="MQY50327.1"/>
    <property type="molecule type" value="Genomic_DNA"/>
</dbReference>
<feature type="compositionally biased region" description="Low complexity" evidence="1">
    <location>
        <begin position="380"/>
        <end position="403"/>
    </location>
</feature>
<dbReference type="GO" id="GO:0005886">
    <property type="term" value="C:plasma membrane"/>
    <property type="evidence" value="ECO:0007669"/>
    <property type="project" value="TreeGrafter"/>
</dbReference>
<reference evidence="2 3" key="1">
    <citation type="submission" date="2019-10" db="EMBL/GenBank/DDBJ databases">
        <title>Whole-genome sequence of the purple nonsulfur photosynthetic bacterium Rhodocyclus tenuis.</title>
        <authorList>
            <person name="Kyndt J.A."/>
            <person name="Meyer T.E."/>
        </authorList>
    </citation>
    <scope>NUCLEOTIDE SEQUENCE [LARGE SCALE GENOMIC DNA]</scope>
    <source>
        <strain evidence="2 3">DSM 110</strain>
    </source>
</reference>
<dbReference type="AlphaFoldDB" id="A0A6L5JSA1"/>
<dbReference type="GO" id="GO:0090313">
    <property type="term" value="P:regulation of protein targeting to membrane"/>
    <property type="evidence" value="ECO:0007669"/>
    <property type="project" value="TreeGrafter"/>
</dbReference>
<dbReference type="PANTHER" id="PTHR30441:SF8">
    <property type="entry name" value="DUF748 DOMAIN-CONTAINING PROTEIN"/>
    <property type="match status" value="1"/>
</dbReference>
<name>A0A6L5JSA1_RHOTE</name>
<protein>
    <submittedName>
        <fullName evidence="2">DUF748 domain-containing protein</fullName>
    </submittedName>
</protein>
<dbReference type="Gene3D" id="3.30.1330.60">
    <property type="entry name" value="OmpA-like domain"/>
    <property type="match status" value="1"/>
</dbReference>
<evidence type="ECO:0000313" key="3">
    <source>
        <dbReference type="Proteomes" id="UP000480275"/>
    </source>
</evidence>
<feature type="region of interest" description="Disordered" evidence="1">
    <location>
        <begin position="1213"/>
        <end position="1237"/>
    </location>
</feature>
<dbReference type="PANTHER" id="PTHR30441">
    <property type="entry name" value="DUF748 DOMAIN-CONTAINING PROTEIN"/>
    <property type="match status" value="1"/>
</dbReference>
<feature type="compositionally biased region" description="Basic and acidic residues" evidence="1">
    <location>
        <begin position="1217"/>
        <end position="1228"/>
    </location>
</feature>
<sequence>MIDSSRLPGLLQSPRVRLFGAAALLLFLLFGVLGFLVVPSLVKSLLVEQASQALHRPVSVADIRFNPYALSLQIEGLAVQDVVPSEEAAVGQGTAGAEAPLFAFDRLYVNVSAASLFRAAPVIEELRLENPRVHLRRVQAQRYNVSDLIDAFLASPSSPTPAFSVSNIQISGGSIDFDDRVADEQHRISDIELKLPVISSMPQSVDSFVDPAFAARIDGAPFALSGRSKPFAESRESELDIDFKALDLTRYLDYLPASLAASMPVRIKAALLDGDLKLVFRMPVDAPPSLSLSGNATLSDVQLDAVGGEPLLRLERLELTLTGFDPGQRRLDIDRIALTHPEVFAHARADGTLNWLALHPASPALHRPSAASASPPPARPSAAVSSDPSKPSSPSAHAGSTSSVKAGASVAPPAKHEAEAPTQKPTAAAPFVWSLGEASVRNATLHWRDDSQARPLRADVDKLDLTLRGLTSQAGAAAEFSASARVDAGERLTVSALTLSEGRLDLAKRHISLGELKVDGAHALVRRNADGTIDFIAPPHLRQMAAARVDASSPRPNAPQKTQRHAAKPAGEATSLAWSVAVKHLQGDDINLRVEDQAVTPAATQVIERLTLAVDDFSTAPGAHAHVTAKFRINKKGAADIAGDVGLAPFDSRLQLDIKGVELLPLQPYFTERLNIAVTRGQLAVKGALQLHARAETAVPKKGAVASATPEGLAPAWSGGFTGQATVGDFFAVDKINAADFLRWKSLYFGGVDARLTPDSLAIDEIALSDFFARAIVSREGRLNLTQIVRPATPVGAPAAPAVSLVPASAALAGGASGTGKATAPEPTPPASATSSMPIRIGKVTLQGGNVNFTDNFVKPNYSANLRQIGGRISGLSSAPDSTATLDLRGSYDRITPLVIKARLNPLSRNPFLDLEAEVKGVEMTSFSPYSGKYAGYAIAKGKLSLFVKYRIENRQLSAENRVFLDQLTFGDRVDSPDATSLPVSLAVALLKNRAGEIDVNLPISGSLDDPQFSVGGLVVKVIVNLLVKAVTSPFALLGALFDGGEELAHIDFAPGRVALDATAQQRLDKLSKALLDRPALRLEITGSADRAHDREGLKAAQLDRAMRRFKREDLLKKGIASGASDEIAIAPGERESLLARVYQAAKFPKPRNFVGLVKSLPAGEMEKLILANTVIDDDDLRDLADRRAEQVREWLVEKSGAPSERVFLKPSAVADDAGKGDAGDKAKASGVDFSLR</sequence>
<feature type="region of interest" description="Disordered" evidence="1">
    <location>
        <begin position="551"/>
        <end position="570"/>
    </location>
</feature>